<dbReference type="InterPro" id="IPR013087">
    <property type="entry name" value="Znf_C2H2_type"/>
</dbReference>
<dbReference type="PROSITE" id="PS50157">
    <property type="entry name" value="ZINC_FINGER_C2H2_2"/>
    <property type="match status" value="2"/>
</dbReference>
<feature type="compositionally biased region" description="Low complexity" evidence="13">
    <location>
        <begin position="219"/>
        <end position="242"/>
    </location>
</feature>
<dbReference type="AlphaFoldDB" id="A0A8H3ICD6"/>
<dbReference type="PANTHER" id="PTHR47428:SF1">
    <property type="entry name" value="REGULATORY PROTEIN MIG1-RELATED"/>
    <property type="match status" value="1"/>
</dbReference>
<keyword evidence="6" id="KW-0862">Zinc</keyword>
<keyword evidence="8" id="KW-0238">DNA-binding</keyword>
<feature type="compositionally biased region" description="Polar residues" evidence="13">
    <location>
        <begin position="74"/>
        <end position="84"/>
    </location>
</feature>
<evidence type="ECO:0000256" key="7">
    <source>
        <dbReference type="ARBA" id="ARBA00023015"/>
    </source>
</evidence>
<dbReference type="GO" id="GO:0005737">
    <property type="term" value="C:cytoplasm"/>
    <property type="evidence" value="ECO:0007669"/>
    <property type="project" value="TreeGrafter"/>
</dbReference>
<evidence type="ECO:0000256" key="5">
    <source>
        <dbReference type="ARBA" id="ARBA00022771"/>
    </source>
</evidence>
<comment type="subcellular location">
    <subcellularLocation>
        <location evidence="1">Nucleus</location>
    </subcellularLocation>
</comment>
<evidence type="ECO:0000256" key="11">
    <source>
        <dbReference type="ARBA" id="ARBA00038023"/>
    </source>
</evidence>
<dbReference type="Gene3D" id="3.30.160.60">
    <property type="entry name" value="Classic Zinc Finger"/>
    <property type="match status" value="2"/>
</dbReference>
<name>A0A8H3ICD6_9LECA</name>
<accession>A0A8H3ICD6</accession>
<keyword evidence="9" id="KW-0804">Transcription</keyword>
<evidence type="ECO:0000256" key="4">
    <source>
        <dbReference type="ARBA" id="ARBA00022737"/>
    </source>
</evidence>
<evidence type="ECO:0000256" key="1">
    <source>
        <dbReference type="ARBA" id="ARBA00004123"/>
    </source>
</evidence>
<feature type="region of interest" description="Disordered" evidence="13">
    <location>
        <begin position="201"/>
        <end position="271"/>
    </location>
</feature>
<dbReference type="OrthoDB" id="654211at2759"/>
<sequence>MHESQMSLSTSEKATELPPRPYKCPLCDKAFHRLEHQTRHIRTHTGEKPHACHYPGCSKKFSRSDELTRHSRIHNNPNSRRNNKTLNHANSVAVASYAQGHAMLPSPRNIMSAPHSTLTSPNISPPNSYPDYHHQPINGTSPNQRNFMDIGLLASAANQVERDSYLNVYRHGNTMLTPPVSSWRHNNPASLSAYAFSHSTNSTANNSPSMSRAHSPSRPSFASPHSTAPSSPSFSHESLSPTPDHTPLVTPAHSPRIRPLANSSNAFHTSSSSSSISHLLEQPVLATSASGVHLPALRSLSLGHAPAAPFSLPSTNHTFSAPMLTPLEPRTETSVNSASGAIQTSFTPGHPSRSLGEIMQATDISQRKLPIPRMSGSDHIPGNAMEQ</sequence>
<keyword evidence="16" id="KW-1185">Reference proteome</keyword>
<reference evidence="15" key="1">
    <citation type="submission" date="2021-03" db="EMBL/GenBank/DDBJ databases">
        <authorList>
            <person name="Tagirdzhanova G."/>
        </authorList>
    </citation>
    <scope>NUCLEOTIDE SEQUENCE</scope>
</reference>
<feature type="region of interest" description="Disordered" evidence="13">
    <location>
        <begin position="366"/>
        <end position="387"/>
    </location>
</feature>
<dbReference type="PANTHER" id="PTHR47428">
    <property type="entry name" value="REGULATORY PROTEIN MIG1-RELATED"/>
    <property type="match status" value="1"/>
</dbReference>
<dbReference type="GO" id="GO:0043609">
    <property type="term" value="P:regulation of carbon utilization"/>
    <property type="evidence" value="ECO:0007669"/>
    <property type="project" value="UniProtKB-ARBA"/>
</dbReference>
<comment type="caution">
    <text evidence="15">The sequence shown here is derived from an EMBL/GenBank/DDBJ whole genome shotgun (WGS) entry which is preliminary data.</text>
</comment>
<protein>
    <recommendedName>
        <fullName evidence="14">C2H2-type domain-containing protein</fullName>
    </recommendedName>
</protein>
<dbReference type="GO" id="GO:0000978">
    <property type="term" value="F:RNA polymerase II cis-regulatory region sequence-specific DNA binding"/>
    <property type="evidence" value="ECO:0007669"/>
    <property type="project" value="TreeGrafter"/>
</dbReference>
<keyword evidence="2" id="KW-0678">Repressor</keyword>
<feature type="domain" description="C2H2-type" evidence="14">
    <location>
        <begin position="50"/>
        <end position="79"/>
    </location>
</feature>
<keyword evidence="7" id="KW-0805">Transcription regulation</keyword>
<dbReference type="GO" id="GO:0008270">
    <property type="term" value="F:zinc ion binding"/>
    <property type="evidence" value="ECO:0007669"/>
    <property type="project" value="UniProtKB-KW"/>
</dbReference>
<dbReference type="GO" id="GO:0005634">
    <property type="term" value="C:nucleus"/>
    <property type="evidence" value="ECO:0007669"/>
    <property type="project" value="UniProtKB-SubCell"/>
</dbReference>
<evidence type="ECO:0000256" key="3">
    <source>
        <dbReference type="ARBA" id="ARBA00022723"/>
    </source>
</evidence>
<gene>
    <name evidence="15" type="ORF">GOMPHAMPRED_006155</name>
</gene>
<dbReference type="Pfam" id="PF00096">
    <property type="entry name" value="zf-C2H2"/>
    <property type="match status" value="2"/>
</dbReference>
<comment type="similarity">
    <text evidence="11">Belongs to the creA/MIG C2H2-type zinc-finger protein family.</text>
</comment>
<dbReference type="FunFam" id="3.30.160.60:FF:000152">
    <property type="entry name" value="DNA-binding protein creA"/>
    <property type="match status" value="1"/>
</dbReference>
<keyword evidence="3" id="KW-0479">Metal-binding</keyword>
<feature type="compositionally biased region" description="Polar residues" evidence="13">
    <location>
        <begin position="201"/>
        <end position="218"/>
    </location>
</feature>
<dbReference type="InterPro" id="IPR051007">
    <property type="entry name" value="creA/MIG_C2H2-ZnF"/>
</dbReference>
<dbReference type="InterPro" id="IPR036236">
    <property type="entry name" value="Znf_C2H2_sf"/>
</dbReference>
<proteinExistence type="inferred from homology"/>
<evidence type="ECO:0000256" key="9">
    <source>
        <dbReference type="ARBA" id="ARBA00023163"/>
    </source>
</evidence>
<evidence type="ECO:0000256" key="8">
    <source>
        <dbReference type="ARBA" id="ARBA00023125"/>
    </source>
</evidence>
<evidence type="ECO:0000256" key="12">
    <source>
        <dbReference type="PROSITE-ProRule" id="PRU00042"/>
    </source>
</evidence>
<evidence type="ECO:0000313" key="15">
    <source>
        <dbReference type="EMBL" id="CAF9908409.1"/>
    </source>
</evidence>
<dbReference type="FunFam" id="3.30.160.60:FF:000089">
    <property type="entry name" value="DNA-binding protein creA"/>
    <property type="match status" value="1"/>
</dbReference>
<organism evidence="15 16">
    <name type="scientific">Gomphillus americanus</name>
    <dbReference type="NCBI Taxonomy" id="1940652"/>
    <lineage>
        <taxon>Eukaryota</taxon>
        <taxon>Fungi</taxon>
        <taxon>Dikarya</taxon>
        <taxon>Ascomycota</taxon>
        <taxon>Pezizomycotina</taxon>
        <taxon>Lecanoromycetes</taxon>
        <taxon>OSLEUM clade</taxon>
        <taxon>Ostropomycetidae</taxon>
        <taxon>Ostropales</taxon>
        <taxon>Graphidaceae</taxon>
        <taxon>Gomphilloideae</taxon>
        <taxon>Gomphillus</taxon>
    </lineage>
</organism>
<feature type="region of interest" description="Disordered" evidence="13">
    <location>
        <begin position="63"/>
        <end position="84"/>
    </location>
</feature>
<evidence type="ECO:0000256" key="13">
    <source>
        <dbReference type="SAM" id="MobiDB-lite"/>
    </source>
</evidence>
<evidence type="ECO:0000256" key="6">
    <source>
        <dbReference type="ARBA" id="ARBA00022833"/>
    </source>
</evidence>
<dbReference type="PROSITE" id="PS00028">
    <property type="entry name" value="ZINC_FINGER_C2H2_1"/>
    <property type="match status" value="2"/>
</dbReference>
<evidence type="ECO:0000256" key="2">
    <source>
        <dbReference type="ARBA" id="ARBA00022491"/>
    </source>
</evidence>
<keyword evidence="10" id="KW-0539">Nucleus</keyword>
<evidence type="ECO:0000259" key="14">
    <source>
        <dbReference type="PROSITE" id="PS50157"/>
    </source>
</evidence>
<dbReference type="SMART" id="SM00355">
    <property type="entry name" value="ZnF_C2H2"/>
    <property type="match status" value="2"/>
</dbReference>
<dbReference type="EMBL" id="CAJPDQ010000004">
    <property type="protein sequence ID" value="CAF9908409.1"/>
    <property type="molecule type" value="Genomic_DNA"/>
</dbReference>
<feature type="domain" description="C2H2-type" evidence="14">
    <location>
        <begin position="22"/>
        <end position="49"/>
    </location>
</feature>
<keyword evidence="5 12" id="KW-0863">Zinc-finger</keyword>
<dbReference type="GO" id="GO:0000433">
    <property type="term" value="P:carbon catabolite repression of transcription from RNA polymerase II promoter by glucose"/>
    <property type="evidence" value="ECO:0007669"/>
    <property type="project" value="TreeGrafter"/>
</dbReference>
<keyword evidence="4" id="KW-0677">Repeat</keyword>
<dbReference type="SUPFAM" id="SSF57667">
    <property type="entry name" value="beta-beta-alpha zinc fingers"/>
    <property type="match status" value="1"/>
</dbReference>
<evidence type="ECO:0000256" key="10">
    <source>
        <dbReference type="ARBA" id="ARBA00023242"/>
    </source>
</evidence>
<evidence type="ECO:0000313" key="16">
    <source>
        <dbReference type="Proteomes" id="UP000664169"/>
    </source>
</evidence>
<dbReference type="Proteomes" id="UP000664169">
    <property type="component" value="Unassembled WGS sequence"/>
</dbReference>